<name>A0A563VRB2_9CYAN</name>
<dbReference type="RefSeq" id="WP_186375839.1">
    <property type="nucleotide sequence ID" value="NZ_LR213783.1"/>
</dbReference>
<accession>A0A563VRB2</accession>
<reference evidence="1 2" key="1">
    <citation type="submission" date="2019-01" db="EMBL/GenBank/DDBJ databases">
        <authorList>
            <person name="Brito A."/>
        </authorList>
    </citation>
    <scope>NUCLEOTIDE SEQUENCE [LARGE SCALE GENOMIC DNA]</scope>
    <source>
        <strain evidence="1">1</strain>
    </source>
</reference>
<dbReference type="Proteomes" id="UP000320055">
    <property type="component" value="Unassembled WGS sequence"/>
</dbReference>
<evidence type="ECO:0000313" key="2">
    <source>
        <dbReference type="Proteomes" id="UP000320055"/>
    </source>
</evidence>
<evidence type="ECO:0000313" key="1">
    <source>
        <dbReference type="EMBL" id="VEP13807.1"/>
    </source>
</evidence>
<dbReference type="AlphaFoldDB" id="A0A563VRB2"/>
<sequence length="47" mass="5552">MNVKWRKLLFKGSLWLTLELTLNYIGIDDIADYSEYVFERNQTALLG</sequence>
<proteinExistence type="predicted"/>
<keyword evidence="2" id="KW-1185">Reference proteome</keyword>
<dbReference type="EMBL" id="CAACVJ010000135">
    <property type="protein sequence ID" value="VEP13807.1"/>
    <property type="molecule type" value="Genomic_DNA"/>
</dbReference>
<protein>
    <submittedName>
        <fullName evidence="1">Uncharacterized protein</fullName>
    </submittedName>
</protein>
<organism evidence="1 2">
    <name type="scientific">Hyella patelloides LEGE 07179</name>
    <dbReference type="NCBI Taxonomy" id="945734"/>
    <lineage>
        <taxon>Bacteria</taxon>
        <taxon>Bacillati</taxon>
        <taxon>Cyanobacteriota</taxon>
        <taxon>Cyanophyceae</taxon>
        <taxon>Pleurocapsales</taxon>
        <taxon>Hyellaceae</taxon>
        <taxon>Hyella</taxon>
    </lineage>
</organism>
<gene>
    <name evidence="1" type="ORF">H1P_220048</name>
</gene>